<sequence>MLRDQLWWVDCLIRKSNEVQFFLIPVVPTNMHYLDLLDNIFSSMDANTLSLVDSFFFPYVFMSFNDLILNMLVLDINNYNISGDALSLNYENPVITYHYSIPITKLAYPEPFIASASLMHSDLWFVHILIYQYWLWFVFVYLIIFFFVTFVCTVRWCNMRVQPRRETRGVSRSKCGDLITACVPVSWATSIIVHESTDAIDYYDGFGTSEMVVGIRAYQWGWEYYYPRDLDLNYSQRPSYSTFIGNSLRYESVSSLKSERSYHWKHLLTHPNQRVSNTPSLIWLNTDRFNLLPIISGQTPLWTPLRNTSAFNQVRRFSKFSSYPIFSVSPSNLSNLDSSSLLRFNSFHHENSGTSLAVPPFSLIPSVNVLSAQVTPISTLDAKILTEKKSHFKGSQNLQSENFILNTSWRKERTNSVNSTMSLLLLSDFPSPSDFAPTSESSSLLSTDRTGRVVFNFSPSNPLFNQVLPLDNASPKEKLGDSMVPSLLNQTRSFSLNSVPIASNRANQSLTSADEPSVLSPLGIPTVLLNKEELLPEWAIVDHNANAQVNTSSTWSLYFSRSRSLTRAASALPPFVPYNEYDFLDWQAFDLLENAYWDASSLNASFEDSVLTLDTFFDTSSKFNSTRPFTSLGRGHRSKKIPLTFVGGLENGYTAFLFKPSLLQTVNPHLVPPVSFNLSGMISEILSADSSYDVLKSSSDPVVSKHRILFRTNRILNLTRLNMESAFAFSSAFSPLSLWQISELTHSNVMSNNPPLISFLLNSQDFNSLTPTLRFDQLPSLRLPMKNVNITAQAMQKVFKTRFDELRSFTRPNDFSLVENRIPLISAPMKTLRASLTKNSSKFDSVSIHRTQLSPLRFSSFESFNDTPAFELPIMLGLKSDPGRHIWIDWFARWGFYEVQPSSTARYAIYGMPYFSKLFDFSAAFNEEMGESENYFVRIARARRHYQPNWVVTPFSSNLNRIRFHLDTLAYESLNPSSVEEMQDLLLDYSTFFKTPMRIPVMTDFAPATSSSITYSRSMWQPHNHKELYNLYSTSLLDILTRREYLSRLLLLKRAQRISLPPELIASTSNPIFELWESNFKLPLHLAYKSPSAHYVTPSIFLKWTSTSTKEVDLHWGNMKNQYKPLRKGINNLLRLHATNAIALPCEIRLQILASSKDVIHSWAVPSAGIKIDCVPGYSSHKIMVFLLSGIFWGQCMEVCGRYHHWMPIVVYFMKRDMFVLWCTHFVFYDKNTQTLRNVTNSLNVQPRPVSHPISSWRIG</sequence>
<feature type="transmembrane region" description="Helical" evidence="11">
    <location>
        <begin position="133"/>
        <end position="154"/>
    </location>
</feature>
<evidence type="ECO:0000256" key="3">
    <source>
        <dbReference type="ARBA" id="ARBA00007866"/>
    </source>
</evidence>
<keyword evidence="8 11" id="KW-0472">Membrane</keyword>
<evidence type="ECO:0000256" key="7">
    <source>
        <dbReference type="ARBA" id="ARBA00023008"/>
    </source>
</evidence>
<reference evidence="13" key="1">
    <citation type="submission" date="2016-07" db="EMBL/GenBank/DDBJ databases">
        <title>Mitochondrial genome evolution in Stichotrich ciliates.</title>
        <authorList>
            <person name="Chen X."/>
            <person name="Landweber L."/>
        </authorList>
    </citation>
    <scope>NUCLEOTIDE SEQUENCE</scope>
</reference>
<accession>A0A2I4PEN8</accession>
<evidence type="ECO:0000256" key="10">
    <source>
        <dbReference type="ARBA" id="ARBA00049512"/>
    </source>
</evidence>
<name>A0A2I4PEN8_9SPIT</name>
<feature type="domain" description="Cytochrome oxidase subunit II copper A binding" evidence="12">
    <location>
        <begin position="1102"/>
        <end position="1225"/>
    </location>
</feature>
<comment type="subcellular location">
    <subcellularLocation>
        <location evidence="2">Membrane</location>
    </subcellularLocation>
</comment>
<evidence type="ECO:0000256" key="5">
    <source>
        <dbReference type="ARBA" id="ARBA00022723"/>
    </source>
</evidence>
<keyword evidence="4" id="KW-0813">Transport</keyword>
<geneLocation type="mitochondrion" evidence="13"/>
<evidence type="ECO:0000313" key="13">
    <source>
        <dbReference type="EMBL" id="APW82392.1"/>
    </source>
</evidence>
<protein>
    <recommendedName>
        <fullName evidence="9">Cytochrome c oxidase polypeptide II</fullName>
    </recommendedName>
</protein>
<dbReference type="InterPro" id="IPR001505">
    <property type="entry name" value="Copper_CuA"/>
</dbReference>
<keyword evidence="11" id="KW-0812">Transmembrane</keyword>
<evidence type="ECO:0000256" key="9">
    <source>
        <dbReference type="ARBA" id="ARBA00031389"/>
    </source>
</evidence>
<evidence type="ECO:0000256" key="6">
    <source>
        <dbReference type="ARBA" id="ARBA00022982"/>
    </source>
</evidence>
<dbReference type="Pfam" id="PF00116">
    <property type="entry name" value="COX2"/>
    <property type="match status" value="1"/>
</dbReference>
<dbReference type="GO" id="GO:0016020">
    <property type="term" value="C:membrane"/>
    <property type="evidence" value="ECO:0007669"/>
    <property type="project" value="UniProtKB-SubCell"/>
</dbReference>
<proteinExistence type="inferred from homology"/>
<dbReference type="EMBL" id="KX494929">
    <property type="protein sequence ID" value="APW82392.1"/>
    <property type="molecule type" value="Genomic_DNA"/>
</dbReference>
<comment type="cofactor">
    <cofactor evidence="1">
        <name>Cu cation</name>
        <dbReference type="ChEBI" id="CHEBI:23378"/>
    </cofactor>
</comment>
<keyword evidence="11" id="KW-1133">Transmembrane helix</keyword>
<dbReference type="GO" id="GO:0005507">
    <property type="term" value="F:copper ion binding"/>
    <property type="evidence" value="ECO:0007669"/>
    <property type="project" value="InterPro"/>
</dbReference>
<keyword evidence="13" id="KW-0496">Mitochondrion</keyword>
<dbReference type="SUPFAM" id="SSF49503">
    <property type="entry name" value="Cupredoxins"/>
    <property type="match status" value="1"/>
</dbReference>
<evidence type="ECO:0000256" key="4">
    <source>
        <dbReference type="ARBA" id="ARBA00022448"/>
    </source>
</evidence>
<dbReference type="PROSITE" id="PS50857">
    <property type="entry name" value="COX2_CUA"/>
    <property type="match status" value="1"/>
</dbReference>
<evidence type="ECO:0000256" key="8">
    <source>
        <dbReference type="ARBA" id="ARBA00023136"/>
    </source>
</evidence>
<dbReference type="PANTHER" id="PTHR22888">
    <property type="entry name" value="CYTOCHROME C OXIDASE, SUBUNIT II"/>
    <property type="match status" value="1"/>
</dbReference>
<dbReference type="PROSITE" id="PS00078">
    <property type="entry name" value="COX2"/>
    <property type="match status" value="1"/>
</dbReference>
<dbReference type="InterPro" id="IPR008972">
    <property type="entry name" value="Cupredoxin"/>
</dbReference>
<keyword evidence="6" id="KW-0249">Electron transport</keyword>
<gene>
    <name evidence="13" type="primary">cox2</name>
</gene>
<dbReference type="PANTHER" id="PTHR22888:SF9">
    <property type="entry name" value="CYTOCHROME C OXIDASE SUBUNIT 2"/>
    <property type="match status" value="1"/>
</dbReference>
<comment type="similarity">
    <text evidence="3">Belongs to the cytochrome c oxidase subunit 2 family.</text>
</comment>
<evidence type="ECO:0000256" key="1">
    <source>
        <dbReference type="ARBA" id="ARBA00001935"/>
    </source>
</evidence>
<evidence type="ECO:0000259" key="12">
    <source>
        <dbReference type="PROSITE" id="PS50857"/>
    </source>
</evidence>
<evidence type="ECO:0000256" key="2">
    <source>
        <dbReference type="ARBA" id="ARBA00004370"/>
    </source>
</evidence>
<dbReference type="GO" id="GO:0042773">
    <property type="term" value="P:ATP synthesis coupled electron transport"/>
    <property type="evidence" value="ECO:0007669"/>
    <property type="project" value="TreeGrafter"/>
</dbReference>
<keyword evidence="7" id="KW-0186">Copper</keyword>
<dbReference type="InterPro" id="IPR045187">
    <property type="entry name" value="CcO_II"/>
</dbReference>
<dbReference type="GO" id="GO:0004129">
    <property type="term" value="F:cytochrome-c oxidase activity"/>
    <property type="evidence" value="ECO:0007669"/>
    <property type="project" value="UniProtKB-EC"/>
</dbReference>
<organism evidence="13">
    <name type="scientific">Urostyla grandis</name>
    <dbReference type="NCBI Taxonomy" id="57509"/>
    <lineage>
        <taxon>Eukaryota</taxon>
        <taxon>Sar</taxon>
        <taxon>Alveolata</taxon>
        <taxon>Ciliophora</taxon>
        <taxon>Intramacronucleata</taxon>
        <taxon>Spirotrichea</taxon>
        <taxon>Stichotrichia</taxon>
        <taxon>Urostylida</taxon>
        <taxon>Urostylidae</taxon>
        <taxon>Urostyla</taxon>
    </lineage>
</organism>
<keyword evidence="5" id="KW-0479">Metal-binding</keyword>
<comment type="catalytic activity">
    <reaction evidence="10">
        <text>4 Fe(II)-[cytochrome c] + O2 + 8 H(+)(in) = 4 Fe(III)-[cytochrome c] + 2 H2O + 4 H(+)(out)</text>
        <dbReference type="Rhea" id="RHEA:11436"/>
        <dbReference type="Rhea" id="RHEA-COMP:10350"/>
        <dbReference type="Rhea" id="RHEA-COMP:14399"/>
        <dbReference type="ChEBI" id="CHEBI:15377"/>
        <dbReference type="ChEBI" id="CHEBI:15378"/>
        <dbReference type="ChEBI" id="CHEBI:15379"/>
        <dbReference type="ChEBI" id="CHEBI:29033"/>
        <dbReference type="ChEBI" id="CHEBI:29034"/>
        <dbReference type="EC" id="7.1.1.9"/>
    </reaction>
    <physiologicalReaction direction="left-to-right" evidence="10">
        <dbReference type="Rhea" id="RHEA:11437"/>
    </physiologicalReaction>
</comment>
<dbReference type="InterPro" id="IPR002429">
    <property type="entry name" value="CcO_II-like_C"/>
</dbReference>
<dbReference type="AlphaFoldDB" id="A0A2I4PEN8"/>
<evidence type="ECO:0000256" key="11">
    <source>
        <dbReference type="SAM" id="Phobius"/>
    </source>
</evidence>
<dbReference type="Gene3D" id="2.60.40.420">
    <property type="entry name" value="Cupredoxins - blue copper proteins"/>
    <property type="match status" value="1"/>
</dbReference>